<protein>
    <recommendedName>
        <fullName evidence="5">DUF885 domain-containing protein</fullName>
    </recommendedName>
</protein>
<proteinExistence type="predicted"/>
<evidence type="ECO:0008006" key="5">
    <source>
        <dbReference type="Google" id="ProtNLM"/>
    </source>
</evidence>
<gene>
    <name evidence="2" type="ORF">ADS79_22720</name>
    <name evidence="1" type="ORF">BRE01_09460</name>
</gene>
<evidence type="ECO:0000313" key="3">
    <source>
        <dbReference type="Proteomes" id="UP000036834"/>
    </source>
</evidence>
<dbReference type="OrthoDB" id="140419at2"/>
<comment type="caution">
    <text evidence="2">The sequence shown here is derived from an EMBL/GenBank/DDBJ whole genome shotgun (WGS) entry which is preliminary data.</text>
</comment>
<dbReference type="EMBL" id="LGIQ01000009">
    <property type="protein sequence ID" value="KNB71580.1"/>
    <property type="molecule type" value="Genomic_DNA"/>
</dbReference>
<dbReference type="Proteomes" id="UP000036834">
    <property type="component" value="Unassembled WGS sequence"/>
</dbReference>
<sequence>MTLRDERDMQLSETYCRIVLGMDNLYRNGNGATNEASFDREGLVPINLTDVTPHSYTSWSEVREDLRGLLVDYAKITDEVRRNYMQQQIGSLEALANWCAGVDIPFREKVRGFLHVNENPVTSIEQKTLHERLDKALSQRGYQGTLEQKVAAWEADRRVPTKELDSVLREMLATARALVAERMFPQMADVEVTPEIVYGVPYNAYCDYVNGKMYLNGDLAYTYEGLKHLVTHECFPGHTTHMYIRELGVKAGELPLDAGLVITNTASSSVFEGIADNGMRFISWGYSVDDHIYEIYQQIRSISGMNAAHMIHAEGKSTEEAGRYLKEFAFGEDNWIASRLRFVTHSLRAPFIYSYWRGNEAVYEAYSRLAPSEHNQFYQFLYKSMLSADTVKQYG</sequence>
<dbReference type="Proteomes" id="UP000319578">
    <property type="component" value="Unassembled WGS sequence"/>
</dbReference>
<dbReference type="RefSeq" id="WP_049740620.1">
    <property type="nucleotide sequence ID" value="NZ_BJON01000003.1"/>
</dbReference>
<dbReference type="EMBL" id="BJON01000003">
    <property type="protein sequence ID" value="GED67244.1"/>
    <property type="molecule type" value="Genomic_DNA"/>
</dbReference>
<reference evidence="1 4" key="3">
    <citation type="submission" date="2019-06" db="EMBL/GenBank/DDBJ databases">
        <title>Whole genome shotgun sequence of Brevibacillus reuszeri NBRC 15719.</title>
        <authorList>
            <person name="Hosoyama A."/>
            <person name="Uohara A."/>
            <person name="Ohji S."/>
            <person name="Ichikawa N."/>
        </authorList>
    </citation>
    <scope>NUCLEOTIDE SEQUENCE [LARGE SCALE GENOMIC DNA]</scope>
    <source>
        <strain evidence="1 4">NBRC 15719</strain>
    </source>
</reference>
<organism evidence="2 3">
    <name type="scientific">Brevibacillus reuszeri</name>
    <dbReference type="NCBI Taxonomy" id="54915"/>
    <lineage>
        <taxon>Bacteria</taxon>
        <taxon>Bacillati</taxon>
        <taxon>Bacillota</taxon>
        <taxon>Bacilli</taxon>
        <taxon>Bacillales</taxon>
        <taxon>Paenibacillaceae</taxon>
        <taxon>Brevibacillus</taxon>
    </lineage>
</organism>
<evidence type="ECO:0000313" key="4">
    <source>
        <dbReference type="Proteomes" id="UP000319578"/>
    </source>
</evidence>
<evidence type="ECO:0000313" key="1">
    <source>
        <dbReference type="EMBL" id="GED67244.1"/>
    </source>
</evidence>
<reference evidence="2" key="2">
    <citation type="submission" date="2015-07" db="EMBL/GenBank/DDBJ databases">
        <title>MeaNS - Measles Nucleotide Surveillance Program.</title>
        <authorList>
            <person name="Tran T."/>
            <person name="Druce J."/>
        </authorList>
    </citation>
    <scope>NUCLEOTIDE SEQUENCE</scope>
    <source>
        <strain evidence="2">DSM 9887</strain>
    </source>
</reference>
<reference evidence="3" key="1">
    <citation type="submission" date="2015-07" db="EMBL/GenBank/DDBJ databases">
        <title>Genome sequencing project for genomic taxonomy and phylogenomics of Bacillus-like bacteria.</title>
        <authorList>
            <person name="Liu B."/>
            <person name="Wang J."/>
            <person name="Zhu Y."/>
            <person name="Liu G."/>
            <person name="Chen Q."/>
            <person name="Chen Z."/>
            <person name="Lan J."/>
            <person name="Che J."/>
            <person name="Ge C."/>
            <person name="Shi H."/>
            <person name="Pan Z."/>
            <person name="Liu X."/>
        </authorList>
    </citation>
    <scope>NUCLEOTIDE SEQUENCE [LARGE SCALE GENOMIC DNA]</scope>
    <source>
        <strain evidence="3">DSM 9887</strain>
    </source>
</reference>
<name>A0A0K9YTQ8_9BACL</name>
<evidence type="ECO:0000313" key="2">
    <source>
        <dbReference type="EMBL" id="KNB71580.1"/>
    </source>
</evidence>
<keyword evidence="4" id="KW-1185">Reference proteome</keyword>
<dbReference type="STRING" id="54915.ADS79_22720"/>
<dbReference type="AlphaFoldDB" id="A0A0K9YTQ8"/>
<dbReference type="PATRIC" id="fig|54915.3.peg.3675"/>
<accession>A0A0K9YTQ8</accession>